<keyword evidence="2" id="KW-1185">Reference proteome</keyword>
<accession>A0ABW8APQ9</accession>
<sequence length="154" mass="16457">MPDVFEAERQLLLLLIDQIDANESLSEPAIEPQEAADFLAAVLAVLVRTRLGDAATLETIAAYARQVIAGPETVERPMLIESVLRTGAGYPDMLSGVGQEEVVHALGICMRFLFRDMSAGRSDFETTLIASAARARESGVFGAGIRSPEGLSHG</sequence>
<gene>
    <name evidence="1" type="ORF">ACIB24_14755</name>
</gene>
<evidence type="ECO:0000313" key="2">
    <source>
        <dbReference type="Proteomes" id="UP001612915"/>
    </source>
</evidence>
<evidence type="ECO:0000313" key="1">
    <source>
        <dbReference type="EMBL" id="MFI7588327.1"/>
    </source>
</evidence>
<reference evidence="1 2" key="1">
    <citation type="submission" date="2024-10" db="EMBL/GenBank/DDBJ databases">
        <title>The Natural Products Discovery Center: Release of the First 8490 Sequenced Strains for Exploring Actinobacteria Biosynthetic Diversity.</title>
        <authorList>
            <person name="Kalkreuter E."/>
            <person name="Kautsar S.A."/>
            <person name="Yang D."/>
            <person name="Bader C.D."/>
            <person name="Teijaro C.N."/>
            <person name="Fluegel L."/>
            <person name="Davis C.M."/>
            <person name="Simpson J.R."/>
            <person name="Lauterbach L."/>
            <person name="Steele A.D."/>
            <person name="Gui C."/>
            <person name="Meng S."/>
            <person name="Li G."/>
            <person name="Viehrig K."/>
            <person name="Ye F."/>
            <person name="Su P."/>
            <person name="Kiefer A.F."/>
            <person name="Nichols A."/>
            <person name="Cepeda A.J."/>
            <person name="Yan W."/>
            <person name="Fan B."/>
            <person name="Jiang Y."/>
            <person name="Adhikari A."/>
            <person name="Zheng C.-J."/>
            <person name="Schuster L."/>
            <person name="Cowan T.M."/>
            <person name="Smanski M.J."/>
            <person name="Chevrette M.G."/>
            <person name="De Carvalho L.P.S."/>
            <person name="Shen B."/>
        </authorList>
    </citation>
    <scope>NUCLEOTIDE SEQUENCE [LARGE SCALE GENOMIC DNA]</scope>
    <source>
        <strain evidence="1 2">NPDC049639</strain>
    </source>
</reference>
<name>A0ABW8APQ9_9ACTN</name>
<dbReference type="RefSeq" id="WP_398281686.1">
    <property type="nucleotide sequence ID" value="NZ_JBITLV010000004.1"/>
</dbReference>
<dbReference type="EMBL" id="JBITLV010000004">
    <property type="protein sequence ID" value="MFI7588327.1"/>
    <property type="molecule type" value="Genomic_DNA"/>
</dbReference>
<comment type="caution">
    <text evidence="1">The sequence shown here is derived from an EMBL/GenBank/DDBJ whole genome shotgun (WGS) entry which is preliminary data.</text>
</comment>
<dbReference type="Proteomes" id="UP001612915">
    <property type="component" value="Unassembled WGS sequence"/>
</dbReference>
<organism evidence="1 2">
    <name type="scientific">Spongisporangium articulatum</name>
    <dbReference type="NCBI Taxonomy" id="3362603"/>
    <lineage>
        <taxon>Bacteria</taxon>
        <taxon>Bacillati</taxon>
        <taxon>Actinomycetota</taxon>
        <taxon>Actinomycetes</taxon>
        <taxon>Kineosporiales</taxon>
        <taxon>Kineosporiaceae</taxon>
        <taxon>Spongisporangium</taxon>
    </lineage>
</organism>
<protein>
    <submittedName>
        <fullName evidence="1">Uncharacterized protein</fullName>
    </submittedName>
</protein>
<proteinExistence type="predicted"/>